<accession>A0A392U1M3</accession>
<proteinExistence type="predicted"/>
<evidence type="ECO:0000313" key="1">
    <source>
        <dbReference type="EMBL" id="MCI66657.1"/>
    </source>
</evidence>
<reference evidence="1 2" key="1">
    <citation type="journal article" date="2018" name="Front. Plant Sci.">
        <title>Red Clover (Trifolium pratense) and Zigzag Clover (T. medium) - A Picture of Genomic Similarities and Differences.</title>
        <authorList>
            <person name="Dluhosova J."/>
            <person name="Istvanek J."/>
            <person name="Nedelnik J."/>
            <person name="Repkova J."/>
        </authorList>
    </citation>
    <scope>NUCLEOTIDE SEQUENCE [LARGE SCALE GENOMIC DNA]</scope>
    <source>
        <strain evidence="2">cv. 10/8</strain>
        <tissue evidence="1">Leaf</tissue>
    </source>
</reference>
<feature type="non-terminal residue" evidence="1">
    <location>
        <position position="72"/>
    </location>
</feature>
<comment type="caution">
    <text evidence="1">The sequence shown here is derived from an EMBL/GenBank/DDBJ whole genome shotgun (WGS) entry which is preliminary data.</text>
</comment>
<name>A0A392U1M3_9FABA</name>
<organism evidence="1 2">
    <name type="scientific">Trifolium medium</name>
    <dbReference type="NCBI Taxonomy" id="97028"/>
    <lineage>
        <taxon>Eukaryota</taxon>
        <taxon>Viridiplantae</taxon>
        <taxon>Streptophyta</taxon>
        <taxon>Embryophyta</taxon>
        <taxon>Tracheophyta</taxon>
        <taxon>Spermatophyta</taxon>
        <taxon>Magnoliopsida</taxon>
        <taxon>eudicotyledons</taxon>
        <taxon>Gunneridae</taxon>
        <taxon>Pentapetalae</taxon>
        <taxon>rosids</taxon>
        <taxon>fabids</taxon>
        <taxon>Fabales</taxon>
        <taxon>Fabaceae</taxon>
        <taxon>Papilionoideae</taxon>
        <taxon>50 kb inversion clade</taxon>
        <taxon>NPAAA clade</taxon>
        <taxon>Hologalegina</taxon>
        <taxon>IRL clade</taxon>
        <taxon>Trifolieae</taxon>
        <taxon>Trifolium</taxon>
    </lineage>
</organism>
<evidence type="ECO:0000313" key="2">
    <source>
        <dbReference type="Proteomes" id="UP000265520"/>
    </source>
</evidence>
<protein>
    <submittedName>
        <fullName evidence="1">Uncharacterized protein</fullName>
    </submittedName>
</protein>
<dbReference type="AlphaFoldDB" id="A0A392U1M3"/>
<sequence length="72" mass="7982">MVILRELSDSEDISSKIPLLGSDRERQIRSHYTRSDGTLNEMGYLSELWGFPVASSDLGSSDSDDDSDCVII</sequence>
<dbReference type="EMBL" id="LXQA010699652">
    <property type="protein sequence ID" value="MCI66657.1"/>
    <property type="molecule type" value="Genomic_DNA"/>
</dbReference>
<keyword evidence="2" id="KW-1185">Reference proteome</keyword>
<dbReference type="Proteomes" id="UP000265520">
    <property type="component" value="Unassembled WGS sequence"/>
</dbReference>